<gene>
    <name evidence="1" type="ORF">MANES_18G027595v8</name>
</gene>
<protein>
    <submittedName>
        <fullName evidence="1">Uncharacterized protein</fullName>
    </submittedName>
</protein>
<dbReference type="EMBL" id="CM004404">
    <property type="protein sequence ID" value="KAG8632552.1"/>
    <property type="molecule type" value="Genomic_DNA"/>
</dbReference>
<name>A0ACB7FXE9_MANES</name>
<organism evidence="1 2">
    <name type="scientific">Manihot esculenta</name>
    <name type="common">Cassava</name>
    <name type="synonym">Jatropha manihot</name>
    <dbReference type="NCBI Taxonomy" id="3983"/>
    <lineage>
        <taxon>Eukaryota</taxon>
        <taxon>Viridiplantae</taxon>
        <taxon>Streptophyta</taxon>
        <taxon>Embryophyta</taxon>
        <taxon>Tracheophyta</taxon>
        <taxon>Spermatophyta</taxon>
        <taxon>Magnoliopsida</taxon>
        <taxon>eudicotyledons</taxon>
        <taxon>Gunneridae</taxon>
        <taxon>Pentapetalae</taxon>
        <taxon>rosids</taxon>
        <taxon>fabids</taxon>
        <taxon>Malpighiales</taxon>
        <taxon>Euphorbiaceae</taxon>
        <taxon>Crotonoideae</taxon>
        <taxon>Manihoteae</taxon>
        <taxon>Manihot</taxon>
    </lineage>
</organism>
<evidence type="ECO:0000313" key="2">
    <source>
        <dbReference type="Proteomes" id="UP000091857"/>
    </source>
</evidence>
<comment type="caution">
    <text evidence="1">The sequence shown here is derived from an EMBL/GenBank/DDBJ whole genome shotgun (WGS) entry which is preliminary data.</text>
</comment>
<proteinExistence type="predicted"/>
<accession>A0ACB7FXE9</accession>
<sequence>MDYLSPFLNTSIVAWIFVSLFLPLYLLSLKKWKSRASKAILAPQPTGAWPLTGHFSLFSGSEPHVTLGTLADKYGPIFTVRVGAHPVLVVSSSEVAKEIFTGINDMIVTFRPALVAAKFMGYNYAFFPFNPGGPYWSETRKISIFELLSNRRLELLKHIRIQEVESSMKELYKAWQDKKVVDMKQWFSDLNLNVLLRMIIGKKYFGGGAVGDEKEGRKFQDGITKLFYFLGTLVLRDAVPFLGWMDVGGHEKAMKKIAKEIDDVLEKWLEEHKRNRCLGEESKEEQDFMDVMLSILDDKSLEGYDADTINKATSLSMIAGNETVTVAMTWALALLLNNRHALRSAQEELDKVVGKERLVNEKDISKLVYLQAIVKETLRLYPPAFIPGPRQFTRDCTIGGYYVPKNTWLMVNVWKIQRDPRVWPDPMEFKPERFLTTRKNVDVRSQNFELLPFGGGRRACPAASYALHIVHLTLATLLQAFEISTPEDAAVDMTPGIGLTNMKTTPLKVVVSPRLQPCCFE</sequence>
<reference evidence="2" key="1">
    <citation type="journal article" date="2016" name="Nat. Biotechnol.">
        <title>Sequencing wild and cultivated cassava and related species reveals extensive interspecific hybridization and genetic diversity.</title>
        <authorList>
            <person name="Bredeson J.V."/>
            <person name="Lyons J.B."/>
            <person name="Prochnik S.E."/>
            <person name="Wu G.A."/>
            <person name="Ha C.M."/>
            <person name="Edsinger-Gonzales E."/>
            <person name="Grimwood J."/>
            <person name="Schmutz J."/>
            <person name="Rabbi I.Y."/>
            <person name="Egesi C."/>
            <person name="Nauluvula P."/>
            <person name="Lebot V."/>
            <person name="Ndunguru J."/>
            <person name="Mkamilo G."/>
            <person name="Bart R.S."/>
            <person name="Setter T.L."/>
            <person name="Gleadow R.M."/>
            <person name="Kulakow P."/>
            <person name="Ferguson M.E."/>
            <person name="Rounsley S."/>
            <person name="Rokhsar D.S."/>
        </authorList>
    </citation>
    <scope>NUCLEOTIDE SEQUENCE [LARGE SCALE GENOMIC DNA]</scope>
    <source>
        <strain evidence="2">cv. AM560-2</strain>
    </source>
</reference>
<evidence type="ECO:0000313" key="1">
    <source>
        <dbReference type="EMBL" id="KAG8632552.1"/>
    </source>
</evidence>
<dbReference type="Proteomes" id="UP000091857">
    <property type="component" value="Chromosome 18"/>
</dbReference>
<keyword evidence="2" id="KW-1185">Reference proteome</keyword>